<keyword evidence="3" id="KW-1185">Reference proteome</keyword>
<accession>A0AAV7VR41</accession>
<feature type="compositionally biased region" description="Basic and acidic residues" evidence="1">
    <location>
        <begin position="37"/>
        <end position="47"/>
    </location>
</feature>
<feature type="compositionally biased region" description="Basic residues" evidence="1">
    <location>
        <begin position="16"/>
        <end position="30"/>
    </location>
</feature>
<comment type="caution">
    <text evidence="2">The sequence shown here is derived from an EMBL/GenBank/DDBJ whole genome shotgun (WGS) entry which is preliminary data.</text>
</comment>
<sequence length="102" mass="10969">MERQPSPGQSDLPQTQKRKCRTRSHQRKPAARTGPPTEEKVQRERQEVVAAVASLGVSSPGPVSPSQGASEERSESDSESLASLPSSMILPVITSVTAYELI</sequence>
<evidence type="ECO:0000313" key="3">
    <source>
        <dbReference type="Proteomes" id="UP001066276"/>
    </source>
</evidence>
<name>A0AAV7VR41_PLEWA</name>
<protein>
    <submittedName>
        <fullName evidence="2">Uncharacterized protein</fullName>
    </submittedName>
</protein>
<proteinExistence type="predicted"/>
<feature type="compositionally biased region" description="Polar residues" evidence="1">
    <location>
        <begin position="1"/>
        <end position="15"/>
    </location>
</feature>
<reference evidence="2" key="1">
    <citation type="journal article" date="2022" name="bioRxiv">
        <title>Sequencing and chromosome-scale assembly of the giantPleurodeles waltlgenome.</title>
        <authorList>
            <person name="Brown T."/>
            <person name="Elewa A."/>
            <person name="Iarovenko S."/>
            <person name="Subramanian E."/>
            <person name="Araus A.J."/>
            <person name="Petzold A."/>
            <person name="Susuki M."/>
            <person name="Suzuki K.-i.T."/>
            <person name="Hayashi T."/>
            <person name="Toyoda A."/>
            <person name="Oliveira C."/>
            <person name="Osipova E."/>
            <person name="Leigh N.D."/>
            <person name="Simon A."/>
            <person name="Yun M.H."/>
        </authorList>
    </citation>
    <scope>NUCLEOTIDE SEQUENCE</scope>
    <source>
        <strain evidence="2">20211129_DDA</strain>
        <tissue evidence="2">Liver</tissue>
    </source>
</reference>
<dbReference type="Proteomes" id="UP001066276">
    <property type="component" value="Chromosome 2_1"/>
</dbReference>
<dbReference type="AlphaFoldDB" id="A0AAV7VR41"/>
<dbReference type="EMBL" id="JANPWB010000003">
    <property type="protein sequence ID" value="KAJ1204153.1"/>
    <property type="molecule type" value="Genomic_DNA"/>
</dbReference>
<organism evidence="2 3">
    <name type="scientific">Pleurodeles waltl</name>
    <name type="common">Iberian ribbed newt</name>
    <dbReference type="NCBI Taxonomy" id="8319"/>
    <lineage>
        <taxon>Eukaryota</taxon>
        <taxon>Metazoa</taxon>
        <taxon>Chordata</taxon>
        <taxon>Craniata</taxon>
        <taxon>Vertebrata</taxon>
        <taxon>Euteleostomi</taxon>
        <taxon>Amphibia</taxon>
        <taxon>Batrachia</taxon>
        <taxon>Caudata</taxon>
        <taxon>Salamandroidea</taxon>
        <taxon>Salamandridae</taxon>
        <taxon>Pleurodelinae</taxon>
        <taxon>Pleurodeles</taxon>
    </lineage>
</organism>
<evidence type="ECO:0000313" key="2">
    <source>
        <dbReference type="EMBL" id="KAJ1204153.1"/>
    </source>
</evidence>
<gene>
    <name evidence="2" type="ORF">NDU88_007934</name>
</gene>
<evidence type="ECO:0000256" key="1">
    <source>
        <dbReference type="SAM" id="MobiDB-lite"/>
    </source>
</evidence>
<feature type="region of interest" description="Disordered" evidence="1">
    <location>
        <begin position="1"/>
        <end position="87"/>
    </location>
</feature>
<feature type="compositionally biased region" description="Low complexity" evidence="1">
    <location>
        <begin position="48"/>
        <end position="69"/>
    </location>
</feature>